<reference evidence="7" key="1">
    <citation type="journal article" date="2020" name="Nat. Commun.">
        <title>Genome sequence of the cluster root forming white lupin.</title>
        <authorList>
            <person name="Hufnagel B."/>
            <person name="Marques A."/>
            <person name="Soriano A."/>
            <person name="Marques L."/>
            <person name="Divol F."/>
            <person name="Doumas P."/>
            <person name="Sallet E."/>
            <person name="Mancinotti D."/>
            <person name="Carrere S."/>
            <person name="Marande W."/>
            <person name="Arribat S."/>
            <person name="Keller J."/>
            <person name="Huneau C."/>
            <person name="Blein T."/>
            <person name="Aime D."/>
            <person name="Laguerre M."/>
            <person name="Taylor J."/>
            <person name="Schubert V."/>
            <person name="Nelson M."/>
            <person name="Geu-Flores F."/>
            <person name="Crespi M."/>
            <person name="Gallardo-Guerrero K."/>
            <person name="Delaux P.-M."/>
            <person name="Salse J."/>
            <person name="Berges H."/>
            <person name="Guyot R."/>
            <person name="Gouzy J."/>
            <person name="Peret B."/>
        </authorList>
    </citation>
    <scope>NUCLEOTIDE SEQUENCE [LARGE SCALE GENOMIC DNA]</scope>
    <source>
        <strain evidence="7">cv. Amiga</strain>
    </source>
</reference>
<gene>
    <name evidence="6" type="ORF">Lalb_Chr15g0088681</name>
</gene>
<name>A0A6A4PAC7_LUPAL</name>
<accession>A0A6A4PAC7</accession>
<dbReference type="InterPro" id="IPR006501">
    <property type="entry name" value="Pectinesterase_inhib_dom"/>
</dbReference>
<feature type="region of interest" description="Disordered" evidence="4">
    <location>
        <begin position="215"/>
        <end position="239"/>
    </location>
</feature>
<evidence type="ECO:0000259" key="5">
    <source>
        <dbReference type="SMART" id="SM00856"/>
    </source>
</evidence>
<dbReference type="OrthoDB" id="770764at2759"/>
<evidence type="ECO:0000313" key="7">
    <source>
        <dbReference type="Proteomes" id="UP000447434"/>
    </source>
</evidence>
<keyword evidence="1" id="KW-0732">Signal</keyword>
<keyword evidence="7" id="KW-1185">Reference proteome</keyword>
<feature type="compositionally biased region" description="Low complexity" evidence="4">
    <location>
        <begin position="222"/>
        <end position="231"/>
    </location>
</feature>
<dbReference type="SMART" id="SM00856">
    <property type="entry name" value="PMEI"/>
    <property type="match status" value="1"/>
</dbReference>
<comment type="similarity">
    <text evidence="3">Belongs to the PMEI family.</text>
</comment>
<dbReference type="CDD" id="cd15800">
    <property type="entry name" value="PMEI-like_2"/>
    <property type="match status" value="1"/>
</dbReference>
<proteinExistence type="inferred from homology"/>
<dbReference type="EMBL" id="WOCE01000015">
    <property type="protein sequence ID" value="KAE9599170.1"/>
    <property type="molecule type" value="Genomic_DNA"/>
</dbReference>
<dbReference type="InterPro" id="IPR035513">
    <property type="entry name" value="Invertase/methylesterase_inhib"/>
</dbReference>
<dbReference type="NCBIfam" id="TIGR01614">
    <property type="entry name" value="PME_inhib"/>
    <property type="match status" value="1"/>
</dbReference>
<organism evidence="6 7">
    <name type="scientific">Lupinus albus</name>
    <name type="common">White lupine</name>
    <name type="synonym">Lupinus termis</name>
    <dbReference type="NCBI Taxonomy" id="3870"/>
    <lineage>
        <taxon>Eukaryota</taxon>
        <taxon>Viridiplantae</taxon>
        <taxon>Streptophyta</taxon>
        <taxon>Embryophyta</taxon>
        <taxon>Tracheophyta</taxon>
        <taxon>Spermatophyta</taxon>
        <taxon>Magnoliopsida</taxon>
        <taxon>eudicotyledons</taxon>
        <taxon>Gunneridae</taxon>
        <taxon>Pentapetalae</taxon>
        <taxon>rosids</taxon>
        <taxon>fabids</taxon>
        <taxon>Fabales</taxon>
        <taxon>Fabaceae</taxon>
        <taxon>Papilionoideae</taxon>
        <taxon>50 kb inversion clade</taxon>
        <taxon>genistoids sensu lato</taxon>
        <taxon>core genistoids</taxon>
        <taxon>Genisteae</taxon>
        <taxon>Lupinus</taxon>
    </lineage>
</organism>
<dbReference type="PANTHER" id="PTHR36710">
    <property type="entry name" value="PECTINESTERASE INHIBITOR-LIKE"/>
    <property type="match status" value="1"/>
</dbReference>
<dbReference type="AlphaFoldDB" id="A0A6A4PAC7"/>
<protein>
    <submittedName>
        <fullName evidence="6">Putative pectinesterase inhibitor domain-containing protein</fullName>
    </submittedName>
</protein>
<dbReference type="InterPro" id="IPR052421">
    <property type="entry name" value="PCW_Enzyme_Inhibitor"/>
</dbReference>
<dbReference type="Pfam" id="PF04043">
    <property type="entry name" value="PMEI"/>
    <property type="match status" value="1"/>
</dbReference>
<evidence type="ECO:0000313" key="6">
    <source>
        <dbReference type="EMBL" id="KAE9599170.1"/>
    </source>
</evidence>
<evidence type="ECO:0000256" key="4">
    <source>
        <dbReference type="SAM" id="MobiDB-lite"/>
    </source>
</evidence>
<sequence>MHKYMQYSKRQKKLTNLETIIMDYFMMSKTLILVVSLTFLFLLTNAVPSTRPLHIVHHNIRTDLLNFCKHTTNPSLCAQTIQPHINHHDDLDPFKALEIEAQATLNETKKTIAIINELFAENNLNKTLMDAIKTCKKQYRNILDAIRETKDAIAQHDLIEAKFKFSAVISYQSTCKDAFEDVECPFAKYSETIFNLGGNTLDIIADLQKIMAPQEPTLPVPSTSSQSSSTSINVIGTIT</sequence>
<dbReference type="SUPFAM" id="SSF101148">
    <property type="entry name" value="Plant invertase/pectin methylesterase inhibitor"/>
    <property type="match status" value="1"/>
</dbReference>
<evidence type="ECO:0000256" key="1">
    <source>
        <dbReference type="ARBA" id="ARBA00022729"/>
    </source>
</evidence>
<dbReference type="Gene3D" id="1.20.140.40">
    <property type="entry name" value="Invertase/pectin methylesterase inhibitor family protein"/>
    <property type="match status" value="1"/>
</dbReference>
<evidence type="ECO:0000256" key="2">
    <source>
        <dbReference type="ARBA" id="ARBA00023157"/>
    </source>
</evidence>
<evidence type="ECO:0000256" key="3">
    <source>
        <dbReference type="ARBA" id="ARBA00038471"/>
    </source>
</evidence>
<dbReference type="GO" id="GO:0004857">
    <property type="term" value="F:enzyme inhibitor activity"/>
    <property type="evidence" value="ECO:0007669"/>
    <property type="project" value="InterPro"/>
</dbReference>
<comment type="caution">
    <text evidence="6">The sequence shown here is derived from an EMBL/GenBank/DDBJ whole genome shotgun (WGS) entry which is preliminary data.</text>
</comment>
<keyword evidence="2" id="KW-1015">Disulfide bond</keyword>
<dbReference type="Proteomes" id="UP000447434">
    <property type="component" value="Chromosome 15"/>
</dbReference>
<feature type="domain" description="Pectinesterase inhibitor" evidence="5">
    <location>
        <begin position="59"/>
        <end position="203"/>
    </location>
</feature>
<dbReference type="PANTHER" id="PTHR36710:SF21">
    <property type="entry name" value="PECTINESTERASE INHIBITOR DOMAIN-CONTAINING PROTEIN"/>
    <property type="match status" value="1"/>
</dbReference>